<feature type="region of interest" description="Disordered" evidence="4">
    <location>
        <begin position="19"/>
        <end position="43"/>
    </location>
</feature>
<dbReference type="Pfam" id="PF05701">
    <property type="entry name" value="WEMBL"/>
    <property type="match status" value="1"/>
</dbReference>
<feature type="coiled-coil region" evidence="3">
    <location>
        <begin position="266"/>
        <end position="405"/>
    </location>
</feature>
<dbReference type="eggNOG" id="ENOG502QWB1">
    <property type="taxonomic scope" value="Eukaryota"/>
</dbReference>
<keyword evidence="2 3" id="KW-0175">Coiled coil</keyword>
<dbReference type="InterPro" id="IPR008545">
    <property type="entry name" value="Web"/>
</dbReference>
<evidence type="ECO:0000256" key="1">
    <source>
        <dbReference type="ARBA" id="ARBA00005485"/>
    </source>
</evidence>
<dbReference type="GO" id="GO:0009904">
    <property type="term" value="P:chloroplast accumulation movement"/>
    <property type="evidence" value="ECO:0000318"/>
    <property type="project" value="GO_Central"/>
</dbReference>
<reference evidence="6" key="1">
    <citation type="journal article" date="2010" name="Nat. Biotechnol.">
        <title>Draft genome sequence of the oilseed species Ricinus communis.</title>
        <authorList>
            <person name="Chan A.P."/>
            <person name="Crabtree J."/>
            <person name="Zhao Q."/>
            <person name="Lorenzi H."/>
            <person name="Orvis J."/>
            <person name="Puiu D."/>
            <person name="Melake-Berhan A."/>
            <person name="Jones K.M."/>
            <person name="Redman J."/>
            <person name="Chen G."/>
            <person name="Cahoon E.B."/>
            <person name="Gedil M."/>
            <person name="Stanke M."/>
            <person name="Haas B.J."/>
            <person name="Wortman J.R."/>
            <person name="Fraser-Liggett C.M."/>
            <person name="Ravel J."/>
            <person name="Rabinowicz P.D."/>
        </authorList>
    </citation>
    <scope>NUCLEOTIDE SEQUENCE [LARGE SCALE GENOMIC DNA]</scope>
    <source>
        <strain evidence="6">cv. Hale</strain>
    </source>
</reference>
<evidence type="ECO:0000256" key="2">
    <source>
        <dbReference type="ARBA" id="ARBA00023054"/>
    </source>
</evidence>
<dbReference type="KEGG" id="rcu:8263383"/>
<dbReference type="OMA" id="WDQSGYI"/>
<protein>
    <submittedName>
        <fullName evidence="5">Uncharacterized protein</fullName>
    </submittedName>
</protein>
<dbReference type="PANTHER" id="PTHR32054:SF17">
    <property type="entry name" value="EXPRESSED PROTEIN"/>
    <property type="match status" value="1"/>
</dbReference>
<name>B9RLU1_RICCO</name>
<dbReference type="AlphaFoldDB" id="B9RLU1"/>
<evidence type="ECO:0000256" key="3">
    <source>
        <dbReference type="SAM" id="Coils"/>
    </source>
</evidence>
<evidence type="ECO:0000313" key="5">
    <source>
        <dbReference type="EMBL" id="EEF47816.1"/>
    </source>
</evidence>
<organism evidence="5 6">
    <name type="scientific">Ricinus communis</name>
    <name type="common">Castor bean</name>
    <dbReference type="NCBI Taxonomy" id="3988"/>
    <lineage>
        <taxon>Eukaryota</taxon>
        <taxon>Viridiplantae</taxon>
        <taxon>Streptophyta</taxon>
        <taxon>Embryophyta</taxon>
        <taxon>Tracheophyta</taxon>
        <taxon>Spermatophyta</taxon>
        <taxon>Magnoliopsida</taxon>
        <taxon>eudicotyledons</taxon>
        <taxon>Gunneridae</taxon>
        <taxon>Pentapetalae</taxon>
        <taxon>rosids</taxon>
        <taxon>fabids</taxon>
        <taxon>Malpighiales</taxon>
        <taxon>Euphorbiaceae</taxon>
        <taxon>Acalyphoideae</taxon>
        <taxon>Acalypheae</taxon>
        <taxon>Ricinus</taxon>
    </lineage>
</organism>
<gene>
    <name evidence="5" type="ORF">RCOM_1470980</name>
</gene>
<keyword evidence="6" id="KW-1185">Reference proteome</keyword>
<accession>B9RLU1</accession>
<comment type="similarity">
    <text evidence="1">Belongs to the WEB family.</text>
</comment>
<dbReference type="STRING" id="3988.B9RLU1"/>
<dbReference type="OrthoDB" id="673185at2759"/>
<dbReference type="InParanoid" id="B9RLU1"/>
<evidence type="ECO:0000313" key="6">
    <source>
        <dbReference type="Proteomes" id="UP000008311"/>
    </source>
</evidence>
<dbReference type="Proteomes" id="UP000008311">
    <property type="component" value="Unassembled WGS sequence"/>
</dbReference>
<evidence type="ECO:0000256" key="4">
    <source>
        <dbReference type="SAM" id="MobiDB-lite"/>
    </source>
</evidence>
<dbReference type="EMBL" id="EQ973788">
    <property type="protein sequence ID" value="EEF47816.1"/>
    <property type="molecule type" value="Genomic_DNA"/>
</dbReference>
<feature type="coiled-coil region" evidence="3">
    <location>
        <begin position="467"/>
        <end position="529"/>
    </location>
</feature>
<dbReference type="PANTHER" id="PTHR32054">
    <property type="entry name" value="HEAVY CHAIN, PUTATIVE, EXPRESSED-RELATED-RELATED"/>
    <property type="match status" value="1"/>
</dbReference>
<proteinExistence type="inferred from homology"/>
<dbReference type="GO" id="GO:0005829">
    <property type="term" value="C:cytosol"/>
    <property type="evidence" value="ECO:0000318"/>
    <property type="project" value="GO_Central"/>
</dbReference>
<dbReference type="GO" id="GO:0009903">
    <property type="term" value="P:chloroplast avoidance movement"/>
    <property type="evidence" value="ECO:0000318"/>
    <property type="project" value="GO_Central"/>
</dbReference>
<sequence length="559" mass="63379">MGEIDTKPIEPVQVALTLFGEKSDQKKHRPGSSSNSGDEMDKEKDIEGLQKDLANYKVQLEAKDAAYLQLLHKLEHYQKTAEEFSVQLKNSEVERDFYCEECGEARVRANELEAKVKEMTDQLLDTGKVKEQLSHVLGELKAAQGEVLSMETELVAAREEKLKVLTQAKMVETAANIEKERAEQLLKRVSELNQAISLSRQASFDAQKEITNFFPEKNDETEDIRKQEEMIHELECQLLSKSVFIDLLQVELNQANELLSSSDKIVSDAMNDLNKLKENLKDKEKENSDRAVYVGVLESEMNMLKKELESANDEATRLNSNVGKLTDELEKVNIEMVEMKVRENEAEVEIALLKAELHKARAKLAAAEAAEARAGNVQSGLYLAVQQLSDEAEHFKKENRRLKQESDEYGPASEMMAEADEEIVDDDGKITISLKEYASLTRKAEKANHCPRKDTNLSSTSGNKYELEILKKELETAIAKVAEFRTRAEQAVTRAEAAERAKLSLEDQLRKWREQKQRRKAALAALREESLSREFCSSSYDNNTPRNHQPLGKVLNIKF</sequence>